<reference evidence="2" key="1">
    <citation type="journal article" date="2009" name="Environ. Microbiol.">
        <title>The genome of Polaromonas naphthalenivorans strain CJ2, isolated from coal tar-contaminated sediment, reveals physiological and metabolic versatility and evolution through extensive horizontal gene transfer.</title>
        <authorList>
            <person name="Yagi J.M."/>
            <person name="Sims D."/>
            <person name="Brettin T."/>
            <person name="Bruce D."/>
            <person name="Madsen E.L."/>
        </authorList>
    </citation>
    <scope>NUCLEOTIDE SEQUENCE [LARGE SCALE GENOMIC DNA]</scope>
    <source>
        <strain evidence="2">CJ2</strain>
    </source>
</reference>
<dbReference type="KEGG" id="pna:Pnap_4026"/>
<dbReference type="HOGENOM" id="CLU_147174_0_0_4"/>
<keyword evidence="2" id="KW-1185">Reference proteome</keyword>
<accession>A1VUJ0</accession>
<sequence>MNATSNNLYVASLLANFFEAGWAIQVLVGDASQAQYEASRLARPEVEKHLRHMADTARNLPEDVRGQMPRVDWESWVELGEHLPPRDAKARALVWTVIEAWLPPAGQELRRYRRQLPELWRFEM</sequence>
<name>A1VUJ0_POLNA</name>
<dbReference type="Proteomes" id="UP000000644">
    <property type="component" value="Chromosome"/>
</dbReference>
<evidence type="ECO:0000313" key="2">
    <source>
        <dbReference type="Proteomes" id="UP000000644"/>
    </source>
</evidence>
<proteinExistence type="predicted"/>
<dbReference type="EMBL" id="CP000529">
    <property type="protein sequence ID" value="ABM39318.1"/>
    <property type="molecule type" value="Genomic_DNA"/>
</dbReference>
<dbReference type="OrthoDB" id="8562559at2"/>
<evidence type="ECO:0000313" key="1">
    <source>
        <dbReference type="EMBL" id="ABM39318.1"/>
    </source>
</evidence>
<dbReference type="AlphaFoldDB" id="A1VUJ0"/>
<protein>
    <submittedName>
        <fullName evidence="1">Uncharacterized protein</fullName>
    </submittedName>
</protein>
<organism evidence="1 2">
    <name type="scientific">Polaromonas naphthalenivorans (strain CJ2)</name>
    <dbReference type="NCBI Taxonomy" id="365044"/>
    <lineage>
        <taxon>Bacteria</taxon>
        <taxon>Pseudomonadati</taxon>
        <taxon>Pseudomonadota</taxon>
        <taxon>Betaproteobacteria</taxon>
        <taxon>Burkholderiales</taxon>
        <taxon>Comamonadaceae</taxon>
        <taxon>Polaromonas</taxon>
    </lineage>
</organism>
<gene>
    <name evidence="1" type="ordered locus">Pnap_4026</name>
</gene>
<dbReference type="RefSeq" id="WP_011803382.1">
    <property type="nucleotide sequence ID" value="NC_008781.1"/>
</dbReference>
<dbReference type="eggNOG" id="COG2361">
    <property type="taxonomic scope" value="Bacteria"/>
</dbReference>